<feature type="signal peptide" evidence="3">
    <location>
        <begin position="1"/>
        <end position="22"/>
    </location>
</feature>
<reference evidence="6 7" key="1">
    <citation type="journal article" date="1998" name="Science">
        <title>Genome sequence of the nematode C. elegans: a platform for investigating biology.</title>
        <authorList>
            <consortium name="The C. elegans sequencing consortium"/>
            <person name="Sulson J.E."/>
            <person name="Waterston R."/>
        </authorList>
    </citation>
    <scope>NUCLEOTIDE SEQUENCE [LARGE SCALE GENOMIC DNA]</scope>
    <source>
        <strain evidence="6 7">Bristol N2</strain>
    </source>
</reference>
<dbReference type="EMBL" id="BX284601">
    <property type="protein sequence ID" value="CCD69311.2"/>
    <property type="molecule type" value="Genomic_DNA"/>
</dbReference>
<dbReference type="PeptideAtlas" id="O01777"/>
<dbReference type="STRING" id="6239.W03F11.4.1"/>
<name>O01777_CAEEL</name>
<dbReference type="PROSITE" id="PS50055">
    <property type="entry name" value="TYR_PHOSPHATASE_PTP"/>
    <property type="match status" value="1"/>
</dbReference>
<organism evidence="6 7">
    <name type="scientific">Caenorhabditis elegans</name>
    <dbReference type="NCBI Taxonomy" id="6239"/>
    <lineage>
        <taxon>Eukaryota</taxon>
        <taxon>Metazoa</taxon>
        <taxon>Ecdysozoa</taxon>
        <taxon>Nematoda</taxon>
        <taxon>Chromadorea</taxon>
        <taxon>Rhabditida</taxon>
        <taxon>Rhabditina</taxon>
        <taxon>Rhabditomorpha</taxon>
        <taxon>Rhabditoidea</taxon>
        <taxon>Rhabditidae</taxon>
        <taxon>Peloderinae</taxon>
        <taxon>Caenorhabditis</taxon>
    </lineage>
</organism>
<evidence type="ECO:0000313" key="6">
    <source>
        <dbReference type="EMBL" id="CCD69311.2"/>
    </source>
</evidence>
<dbReference type="InterPro" id="IPR003125">
    <property type="entry name" value="WSN"/>
</dbReference>
<dbReference type="FunCoup" id="O01777">
    <property type="interactions" value="817"/>
</dbReference>
<dbReference type="eggNOG" id="ENOG502QR81">
    <property type="taxonomic scope" value="Eukaryota"/>
</dbReference>
<dbReference type="PRINTS" id="PR00700">
    <property type="entry name" value="PRTYPHPHTASE"/>
</dbReference>
<feature type="compositionally biased region" description="Basic and acidic residues" evidence="1">
    <location>
        <begin position="886"/>
        <end position="904"/>
    </location>
</feature>
<feature type="region of interest" description="Disordered" evidence="1">
    <location>
        <begin position="1009"/>
        <end position="1034"/>
    </location>
</feature>
<evidence type="ECO:0000313" key="7">
    <source>
        <dbReference type="Proteomes" id="UP000001940"/>
    </source>
</evidence>
<dbReference type="SUPFAM" id="SSF52799">
    <property type="entry name" value="(Phosphotyrosine protein) phosphatases II"/>
    <property type="match status" value="1"/>
</dbReference>
<dbReference type="PROSITE" id="PS50056">
    <property type="entry name" value="TYR_PHOSPHATASE_2"/>
    <property type="match status" value="1"/>
</dbReference>
<dbReference type="HOGENOM" id="CLU_003777_0_0_1"/>
<feature type="compositionally biased region" description="Basic and acidic residues" evidence="1">
    <location>
        <begin position="1010"/>
        <end position="1034"/>
    </location>
</feature>
<keyword evidence="2" id="KW-0812">Transmembrane</keyword>
<dbReference type="PaxDb" id="6239-W03F11.4"/>
<proteinExistence type="evidence at protein level"/>
<dbReference type="PROSITE" id="PS00383">
    <property type="entry name" value="TYR_PHOSPHATASE_1"/>
    <property type="match status" value="1"/>
</dbReference>
<dbReference type="Pfam" id="PF02206">
    <property type="entry name" value="WSN"/>
    <property type="match status" value="1"/>
</dbReference>
<feature type="region of interest" description="Disordered" evidence="1">
    <location>
        <begin position="1292"/>
        <end position="1371"/>
    </location>
</feature>
<keyword evidence="3" id="KW-0732">Signal</keyword>
<feature type="chain" id="PRO_5004156487" evidence="3">
    <location>
        <begin position="23"/>
        <end position="1371"/>
    </location>
</feature>
<dbReference type="RefSeq" id="NP_490945.2">
    <property type="nucleotide sequence ID" value="NM_058544.4"/>
</dbReference>
<dbReference type="AlphaFoldDB" id="O01777"/>
<feature type="domain" description="Tyrosine-protein phosphatase" evidence="4">
    <location>
        <begin position="958"/>
        <end position="1225"/>
    </location>
</feature>
<evidence type="ECO:0000256" key="3">
    <source>
        <dbReference type="SAM" id="SignalP"/>
    </source>
</evidence>
<feature type="transmembrane region" description="Helical" evidence="2">
    <location>
        <begin position="840"/>
        <end position="861"/>
    </location>
</feature>
<dbReference type="SMART" id="SM00453">
    <property type="entry name" value="WSN"/>
    <property type="match status" value="1"/>
</dbReference>
<feature type="region of interest" description="Disordered" evidence="1">
    <location>
        <begin position="785"/>
        <end position="832"/>
    </location>
</feature>
<dbReference type="SMR" id="O01777"/>
<dbReference type="Pfam" id="PF00102">
    <property type="entry name" value="Y_phosphatase"/>
    <property type="match status" value="1"/>
</dbReference>
<dbReference type="InterPro" id="IPR029021">
    <property type="entry name" value="Prot-tyrosine_phosphatase-like"/>
</dbReference>
<dbReference type="UCSC" id="W03F11.4">
    <property type="organism name" value="c. elegans"/>
</dbReference>
<dbReference type="Bgee" id="WBGene00021007">
    <property type="expression patterns" value="Expressed in adult organism and 1 other cell type or tissue"/>
</dbReference>
<dbReference type="AGR" id="WB:WBGene00021007"/>
<dbReference type="InterPro" id="IPR016130">
    <property type="entry name" value="Tyr_Pase_AS"/>
</dbReference>
<dbReference type="InterPro" id="IPR000242">
    <property type="entry name" value="PTP_cat"/>
</dbReference>
<dbReference type="GeneID" id="171780"/>
<evidence type="ECO:0000313" key="8">
    <source>
        <dbReference type="WormBase" id="W03F11.4"/>
    </source>
</evidence>
<evidence type="ECO:0000259" key="4">
    <source>
        <dbReference type="PROSITE" id="PS50055"/>
    </source>
</evidence>
<keyword evidence="7" id="KW-1185">Reference proteome</keyword>
<evidence type="ECO:0000259" key="5">
    <source>
        <dbReference type="PROSITE" id="PS50056"/>
    </source>
</evidence>
<dbReference type="InParanoid" id="O01777"/>
<keyword evidence="2" id="KW-0472">Membrane</keyword>
<feature type="compositionally biased region" description="Low complexity" evidence="1">
    <location>
        <begin position="806"/>
        <end position="819"/>
    </location>
</feature>
<dbReference type="CDD" id="cd00047">
    <property type="entry name" value="PTPc"/>
    <property type="match status" value="1"/>
</dbReference>
<dbReference type="OrthoDB" id="5840721at2759"/>
<dbReference type="WormBase" id="W03F11.4">
    <property type="protein sequence ID" value="CE14548"/>
    <property type="gene ID" value="WBGene00021007"/>
</dbReference>
<feature type="compositionally biased region" description="Pro residues" evidence="1">
    <location>
        <begin position="789"/>
        <end position="805"/>
    </location>
</feature>
<feature type="region of interest" description="Disordered" evidence="1">
    <location>
        <begin position="870"/>
        <end position="904"/>
    </location>
</feature>
<protein>
    <submittedName>
        <fullName evidence="6">WSN domain-containing protein</fullName>
    </submittedName>
</protein>
<dbReference type="PIR" id="T29019">
    <property type="entry name" value="T29019"/>
</dbReference>
<dbReference type="KEGG" id="cel:CELE_W03F11.4"/>
<dbReference type="OMA" id="ETIPHEK"/>
<feature type="domain" description="Tyrosine specific protein phosphatases" evidence="5">
    <location>
        <begin position="1162"/>
        <end position="1216"/>
    </location>
</feature>
<dbReference type="Proteomes" id="UP000001940">
    <property type="component" value="Chromosome I"/>
</dbReference>
<dbReference type="InterPro" id="IPR000387">
    <property type="entry name" value="Tyr_Pase_dom"/>
</dbReference>
<dbReference type="PANTHER" id="PTHR32525">
    <property type="entry name" value="PROTEIN-TYROSINE-PHOSPHATASE"/>
    <property type="match status" value="1"/>
</dbReference>
<feature type="compositionally biased region" description="Polar residues" evidence="1">
    <location>
        <begin position="875"/>
        <end position="884"/>
    </location>
</feature>
<dbReference type="SMART" id="SM00404">
    <property type="entry name" value="PTPc_motif"/>
    <property type="match status" value="1"/>
</dbReference>
<dbReference type="Gene3D" id="3.90.190.10">
    <property type="entry name" value="Protein tyrosine phosphatase superfamily"/>
    <property type="match status" value="1"/>
</dbReference>
<dbReference type="FunFam" id="3.90.190.10:FF:000235">
    <property type="entry name" value="Protein-tyrosine-phosphatase"/>
    <property type="match status" value="1"/>
</dbReference>
<dbReference type="InterPro" id="IPR003595">
    <property type="entry name" value="Tyr_Pase_cat"/>
</dbReference>
<sequence length="1371" mass="153412">MQLFAFGIPILWIFLIVNATSATHSSVFNKDSRFARRFNRAASAKTLSDSLPNFKSLARLANGISLEIGLIDGSIPSDDAIAELLHTGPVKLQEVINLNTTAIDTAITELENLPSKFKTSPEITAIEQRLVVLETIRQGSFINDFMTWNGTSEYTALLEEVQKLNTINFNYKGLSKYAQSVELAFSDIEDNPKDNLSDSDILRFTSSFGHYKNKFENLEGSVAKFLPQLDVVHNAKKIVDQLGFVQLLRKEQSFREKIANKVNFGQLDLMTASFKSVDEYVLISKSSLPVFKTLQKLIRSHTELVDLSLVYAIGLPGGSNDLEQLSLVFQQDWIADRIGNSSVVIKNLKTAFQYFDTLKSALGLAEKWWKPMSDEPKKKSFGEVTNLQYFLANSVMDSTVPVQVINAMLVCDKGKTMLANNLNHLEAAFNSMNQLNEAVKNLPSFSYLSSLTNMSRFKNILSITPASAADGRVVIKKMIEEPTFNETKEYLKLLQSDLASLSGSIGSISKFISTFENNLPEIDEHYRTVNQSDSEFFDCLNNITEKEPVVSNALDVIQKIKNVSKSTLDSAKTISKIVSDSRQHLEILQKSGQSMKSADGREALALKTSFTDSQNTVKDLALAVRGLTQINKLMQIRGSLDALKGDFTEIQEAAAKALSSENVAEINKLNGLRDALKKTLDGVKAFVTAIGGAQGSRRKRDTVGFASNKKIFEEAAKFVGLTGFDIQAMHKAVAALNPTKFGAIVSALDALAKLDLDFSKYNFKSAPASLQALDTFFLQYASNSQPLSTLPPPPPPNPPPAPQPPSSAASLTPAPSAAQNAPSIAPSTTEASEEESSGSMLWIIIGAVVVVLIILVILLYLKCMRKEPKEDPTVSIATTTTTGPESKIDDDKPKVVEQPEPKPEPEVVVTSDMAFAMVDNVVNSIGADRKLHRTAGEFFHEYFEHGYEMCKKKTGNLLEKDVSERRKQMFICYPQTMPKLVDFNNDRFINANLMEIDGVKWIMTQGPMDGTEHVQEEKKNAEKRKSGEKVSKKPIVPKKDTREKFWGMIEEYRTGVVAQLCQFKEDGENKCAEYYSTEVKGEMKFGRYTVKTVSVEENLDQFTDKQTAKVYTIEFHNNKVLMKVPFPVKILAFSGWPDHGAPAEPHTALDIIKYCESFKTNVLVHCSVGVGRTGTLVAIKYGIQLCSKQEVSDMALVVDPVRACRYGAVQTEQQLIYMLLCITKALMEKAGVLFWDNYNALHYYYDKLQTDYYEPYLKKDEKDPELLAAKKKKFKEDGNNLEEYLGEKRKEFDEKNPGYREKQQKDKALWDNDVNKEYEERQKFQEQLKKIQKENAKKPKSEDRPRRGDKRRGAAKKDVKEEDKKSFSVMV</sequence>
<dbReference type="GO" id="GO:0004725">
    <property type="term" value="F:protein tyrosine phosphatase activity"/>
    <property type="evidence" value="ECO:0007669"/>
    <property type="project" value="InterPro"/>
</dbReference>
<dbReference type="CTD" id="171780"/>
<dbReference type="SMART" id="SM00194">
    <property type="entry name" value="PTPc"/>
    <property type="match status" value="1"/>
</dbReference>
<evidence type="ECO:0000256" key="2">
    <source>
        <dbReference type="SAM" id="Phobius"/>
    </source>
</evidence>
<evidence type="ECO:0007829" key="9">
    <source>
        <dbReference type="PeptideAtlas" id="O01777"/>
    </source>
</evidence>
<dbReference type="PANTHER" id="PTHR32525:SF3">
    <property type="entry name" value="DOMAIN OF UNKNOWN FUNCTION WSN DOMAIN-CONTAINING PROTEIN-RELATED"/>
    <property type="match status" value="1"/>
</dbReference>
<accession>O01777</accession>
<keyword evidence="2" id="KW-1133">Transmembrane helix</keyword>
<gene>
    <name evidence="6" type="ORF">CELE_W03F11.4</name>
    <name evidence="6 8" type="ORF">W03F11.4</name>
</gene>
<keyword evidence="9" id="KW-1267">Proteomics identification</keyword>
<evidence type="ECO:0000256" key="1">
    <source>
        <dbReference type="SAM" id="MobiDB-lite"/>
    </source>
</evidence>